<dbReference type="GO" id="GO:0003677">
    <property type="term" value="F:DNA binding"/>
    <property type="evidence" value="ECO:0007669"/>
    <property type="project" value="UniProtKB-KW"/>
</dbReference>
<reference evidence="10" key="1">
    <citation type="submission" date="2020-05" db="EMBL/GenBank/DDBJ databases">
        <title>Frigoriglobus tundricola gen. nov., sp. nov., a psychrotolerant cellulolytic planctomycete of the family Gemmataceae with two divergent copies of 16S rRNA gene.</title>
        <authorList>
            <person name="Kulichevskaya I.S."/>
            <person name="Ivanova A.A."/>
            <person name="Naumoff D.G."/>
            <person name="Beletsky A.V."/>
            <person name="Rijpstra W.I.C."/>
            <person name="Sinninghe Damste J.S."/>
            <person name="Mardanov A.V."/>
            <person name="Ravin N.V."/>
            <person name="Dedysh S.N."/>
        </authorList>
    </citation>
    <scope>NUCLEOTIDE SEQUENCE [LARGE SCALE GENOMIC DNA]</scope>
    <source>
        <strain evidence="10">PL17</strain>
    </source>
</reference>
<feature type="region of interest" description="Disordered" evidence="6">
    <location>
        <begin position="109"/>
        <end position="137"/>
    </location>
</feature>
<dbReference type="Pfam" id="PF04542">
    <property type="entry name" value="Sigma70_r2"/>
    <property type="match status" value="1"/>
</dbReference>
<dbReference type="GO" id="GO:0016987">
    <property type="term" value="F:sigma factor activity"/>
    <property type="evidence" value="ECO:0007669"/>
    <property type="project" value="UniProtKB-KW"/>
</dbReference>
<dbReference type="AlphaFoldDB" id="A0A6M5YSD0"/>
<proteinExistence type="inferred from homology"/>
<feature type="domain" description="RNA polymerase sigma factor 70 region 4 type 2" evidence="8">
    <location>
        <begin position="142"/>
        <end position="194"/>
    </location>
</feature>
<evidence type="ECO:0000256" key="5">
    <source>
        <dbReference type="ARBA" id="ARBA00023163"/>
    </source>
</evidence>
<name>A0A6M5YSD0_9BACT</name>
<evidence type="ECO:0000256" key="1">
    <source>
        <dbReference type="ARBA" id="ARBA00010641"/>
    </source>
</evidence>
<dbReference type="EMBL" id="CP053452">
    <property type="protein sequence ID" value="QJW96340.1"/>
    <property type="molecule type" value="Genomic_DNA"/>
</dbReference>
<dbReference type="InterPro" id="IPR013324">
    <property type="entry name" value="RNA_pol_sigma_r3/r4-like"/>
</dbReference>
<protein>
    <submittedName>
        <fullName evidence="9">RNA polymerase sigma-54 factor RpoN</fullName>
    </submittedName>
</protein>
<dbReference type="InterPro" id="IPR014284">
    <property type="entry name" value="RNA_pol_sigma-70_dom"/>
</dbReference>
<evidence type="ECO:0000259" key="7">
    <source>
        <dbReference type="Pfam" id="PF04542"/>
    </source>
</evidence>
<evidence type="ECO:0000256" key="2">
    <source>
        <dbReference type="ARBA" id="ARBA00023015"/>
    </source>
</evidence>
<dbReference type="InterPro" id="IPR039425">
    <property type="entry name" value="RNA_pol_sigma-70-like"/>
</dbReference>
<evidence type="ECO:0000256" key="4">
    <source>
        <dbReference type="ARBA" id="ARBA00023125"/>
    </source>
</evidence>
<evidence type="ECO:0000256" key="3">
    <source>
        <dbReference type="ARBA" id="ARBA00023082"/>
    </source>
</evidence>
<dbReference type="Pfam" id="PF08281">
    <property type="entry name" value="Sigma70_r4_2"/>
    <property type="match status" value="1"/>
</dbReference>
<dbReference type="KEGG" id="ftj:FTUN_3897"/>
<keyword evidence="2" id="KW-0805">Transcription regulation</keyword>
<dbReference type="Gene3D" id="1.10.10.10">
    <property type="entry name" value="Winged helix-like DNA-binding domain superfamily/Winged helix DNA-binding domain"/>
    <property type="match status" value="1"/>
</dbReference>
<dbReference type="PANTHER" id="PTHR43133:SF8">
    <property type="entry name" value="RNA POLYMERASE SIGMA FACTOR HI_1459-RELATED"/>
    <property type="match status" value="1"/>
</dbReference>
<dbReference type="SUPFAM" id="SSF88659">
    <property type="entry name" value="Sigma3 and sigma4 domains of RNA polymerase sigma factors"/>
    <property type="match status" value="1"/>
</dbReference>
<evidence type="ECO:0000313" key="9">
    <source>
        <dbReference type="EMBL" id="QJW96340.1"/>
    </source>
</evidence>
<dbReference type="InterPro" id="IPR013249">
    <property type="entry name" value="RNA_pol_sigma70_r4_t2"/>
</dbReference>
<dbReference type="Gene3D" id="1.10.1740.10">
    <property type="match status" value="1"/>
</dbReference>
<gene>
    <name evidence="9" type="ORF">FTUN_3897</name>
</gene>
<organism evidence="9 10">
    <name type="scientific">Frigoriglobus tundricola</name>
    <dbReference type="NCBI Taxonomy" id="2774151"/>
    <lineage>
        <taxon>Bacteria</taxon>
        <taxon>Pseudomonadati</taxon>
        <taxon>Planctomycetota</taxon>
        <taxon>Planctomycetia</taxon>
        <taxon>Gemmatales</taxon>
        <taxon>Gemmataceae</taxon>
        <taxon>Frigoriglobus</taxon>
    </lineage>
</organism>
<feature type="region of interest" description="Disordered" evidence="6">
    <location>
        <begin position="1"/>
        <end position="27"/>
    </location>
</feature>
<accession>A0A6M5YSD0</accession>
<dbReference type="InterPro" id="IPR007627">
    <property type="entry name" value="RNA_pol_sigma70_r2"/>
</dbReference>
<dbReference type="Proteomes" id="UP000503447">
    <property type="component" value="Chromosome"/>
</dbReference>
<evidence type="ECO:0000313" key="10">
    <source>
        <dbReference type="Proteomes" id="UP000503447"/>
    </source>
</evidence>
<sequence>MTRESVPPLPPDGEGDPSGGAPNPLPSEEAEWIRDAQAGDRSAFARLVERYWDRLYRWLYHLTRDRHAAEDLTQETFLRALAALKTFRPGSNFRAWVFRIGHNNFVNQKRADRRTKQQLPEDAPAPEGATAESTAENREALEVVERAVADLPTPFRAALMLAVHEGLSYREVAKVLGTTEETARWRVFKARQKLMKVLSPELLPPGAVSEEVKE</sequence>
<keyword evidence="10" id="KW-1185">Reference proteome</keyword>
<dbReference type="NCBIfam" id="TIGR02937">
    <property type="entry name" value="sigma70-ECF"/>
    <property type="match status" value="1"/>
</dbReference>
<dbReference type="InterPro" id="IPR013325">
    <property type="entry name" value="RNA_pol_sigma_r2"/>
</dbReference>
<dbReference type="GO" id="GO:0006352">
    <property type="term" value="P:DNA-templated transcription initiation"/>
    <property type="evidence" value="ECO:0007669"/>
    <property type="project" value="InterPro"/>
</dbReference>
<dbReference type="CDD" id="cd06171">
    <property type="entry name" value="Sigma70_r4"/>
    <property type="match status" value="1"/>
</dbReference>
<dbReference type="SUPFAM" id="SSF88946">
    <property type="entry name" value="Sigma2 domain of RNA polymerase sigma factors"/>
    <property type="match status" value="1"/>
</dbReference>
<dbReference type="InterPro" id="IPR036388">
    <property type="entry name" value="WH-like_DNA-bd_sf"/>
</dbReference>
<dbReference type="PANTHER" id="PTHR43133">
    <property type="entry name" value="RNA POLYMERASE ECF-TYPE SIGMA FACTO"/>
    <property type="match status" value="1"/>
</dbReference>
<evidence type="ECO:0000259" key="8">
    <source>
        <dbReference type="Pfam" id="PF08281"/>
    </source>
</evidence>
<dbReference type="RefSeq" id="WP_171471944.1">
    <property type="nucleotide sequence ID" value="NZ_CP053452.2"/>
</dbReference>
<keyword evidence="3" id="KW-0731">Sigma factor</keyword>
<evidence type="ECO:0000256" key="6">
    <source>
        <dbReference type="SAM" id="MobiDB-lite"/>
    </source>
</evidence>
<keyword evidence="5" id="KW-0804">Transcription</keyword>
<comment type="similarity">
    <text evidence="1">Belongs to the sigma-70 factor family. ECF subfamily.</text>
</comment>
<feature type="domain" description="RNA polymerase sigma-70 region 2" evidence="7">
    <location>
        <begin position="47"/>
        <end position="115"/>
    </location>
</feature>
<keyword evidence="4" id="KW-0238">DNA-binding</keyword>